<proteinExistence type="predicted"/>
<dbReference type="Proteomes" id="UP000275408">
    <property type="component" value="Unassembled WGS sequence"/>
</dbReference>
<name>A0A3M6U3B5_POCDA</name>
<protein>
    <submittedName>
        <fullName evidence="1">Uncharacterized protein</fullName>
    </submittedName>
</protein>
<dbReference type="AlphaFoldDB" id="A0A3M6U3B5"/>
<evidence type="ECO:0000313" key="2">
    <source>
        <dbReference type="Proteomes" id="UP000275408"/>
    </source>
</evidence>
<organism evidence="1 2">
    <name type="scientific">Pocillopora damicornis</name>
    <name type="common">Cauliflower coral</name>
    <name type="synonym">Millepora damicornis</name>
    <dbReference type="NCBI Taxonomy" id="46731"/>
    <lineage>
        <taxon>Eukaryota</taxon>
        <taxon>Metazoa</taxon>
        <taxon>Cnidaria</taxon>
        <taxon>Anthozoa</taxon>
        <taxon>Hexacorallia</taxon>
        <taxon>Scleractinia</taxon>
        <taxon>Astrocoeniina</taxon>
        <taxon>Pocilloporidae</taxon>
        <taxon>Pocillopora</taxon>
    </lineage>
</organism>
<sequence>MKRLPGRLANITIGHLPREISIIIHFFLLKGGVVSICERTNEWVHKNLQFAPEQRALLVWNSFHLTDSGERLLTPKHFDLAFIPSSLTPALQAPNKYLNMPFKTRDPAQYQAWMGNGPFMYLPSGK</sequence>
<dbReference type="EMBL" id="RCHS01002309">
    <property type="protein sequence ID" value="RMX48140.1"/>
    <property type="molecule type" value="Genomic_DNA"/>
</dbReference>
<feature type="non-terminal residue" evidence="1">
    <location>
        <position position="126"/>
    </location>
</feature>
<gene>
    <name evidence="1" type="ORF">pdam_00014676</name>
</gene>
<comment type="caution">
    <text evidence="1">The sequence shown here is derived from an EMBL/GenBank/DDBJ whole genome shotgun (WGS) entry which is preliminary data.</text>
</comment>
<accession>A0A3M6U3B5</accession>
<keyword evidence="2" id="KW-1185">Reference proteome</keyword>
<evidence type="ECO:0000313" key="1">
    <source>
        <dbReference type="EMBL" id="RMX48140.1"/>
    </source>
</evidence>
<reference evidence="1 2" key="1">
    <citation type="journal article" date="2018" name="Sci. Rep.">
        <title>Comparative analysis of the Pocillopora damicornis genome highlights role of immune system in coral evolution.</title>
        <authorList>
            <person name="Cunning R."/>
            <person name="Bay R.A."/>
            <person name="Gillette P."/>
            <person name="Baker A.C."/>
            <person name="Traylor-Knowles N."/>
        </authorList>
    </citation>
    <scope>NUCLEOTIDE SEQUENCE [LARGE SCALE GENOMIC DNA]</scope>
    <source>
        <strain evidence="1">RSMAS</strain>
        <tissue evidence="1">Whole animal</tissue>
    </source>
</reference>